<reference evidence="2" key="1">
    <citation type="submission" date="2021-11" db="EMBL/GenBank/DDBJ databases">
        <authorList>
            <consortium name="Genoscope - CEA"/>
            <person name="William W."/>
        </authorList>
    </citation>
    <scope>NUCLEOTIDE SEQUENCE</scope>
</reference>
<sequence length="324" mass="36105">MRDTIKIAAAEAARLGITQRLGEFDTTATHEPRATPSLIFKEASVVYGKDDERVGGALPHSFRALRKRYPATCEFYLADASKEGQAQSRGMKIRGESDFQLIRDSDVIIVRDAAAKRRAQSNEMEPTTYKAEYEAVKPKRPLAKVRGETDVPKAPHSLSTKHRDDFKPFKFGPFPKYDEAPHIGPNPNKTGPTTYSEEFVEHQRSLKQPSVYEDDVEIPEPYEAPYVSSYGRAFVKPKKQAPRGEFKGDFPSKPSGASAFTSEYRGAYEPVKGVKAAPAPIVSAKEDVPQYGDYHSTARDEMRRTFKLPGAKKVFLEPEGSLQA</sequence>
<protein>
    <submittedName>
        <fullName evidence="2">Uncharacterized protein</fullName>
    </submittedName>
</protein>
<gene>
    <name evidence="2" type="ORF">PECAL_5P15760</name>
</gene>
<dbReference type="EMBL" id="CAKKNE010000005">
    <property type="protein sequence ID" value="CAH0376995.1"/>
    <property type="molecule type" value="Genomic_DNA"/>
</dbReference>
<evidence type="ECO:0000313" key="2">
    <source>
        <dbReference type="EMBL" id="CAH0376995.1"/>
    </source>
</evidence>
<keyword evidence="3" id="KW-1185">Reference proteome</keyword>
<organism evidence="2 3">
    <name type="scientific">Pelagomonas calceolata</name>
    <dbReference type="NCBI Taxonomy" id="35677"/>
    <lineage>
        <taxon>Eukaryota</taxon>
        <taxon>Sar</taxon>
        <taxon>Stramenopiles</taxon>
        <taxon>Ochrophyta</taxon>
        <taxon>Pelagophyceae</taxon>
        <taxon>Pelagomonadales</taxon>
        <taxon>Pelagomonadaceae</taxon>
        <taxon>Pelagomonas</taxon>
    </lineage>
</organism>
<feature type="compositionally biased region" description="Polar residues" evidence="1">
    <location>
        <begin position="187"/>
        <end position="196"/>
    </location>
</feature>
<dbReference type="AlphaFoldDB" id="A0A8J2X358"/>
<feature type="region of interest" description="Disordered" evidence="1">
    <location>
        <begin position="176"/>
        <end position="214"/>
    </location>
</feature>
<evidence type="ECO:0000313" key="3">
    <source>
        <dbReference type="Proteomes" id="UP000789595"/>
    </source>
</evidence>
<name>A0A8J2X358_9STRA</name>
<accession>A0A8J2X358</accession>
<dbReference type="Proteomes" id="UP000789595">
    <property type="component" value="Unassembled WGS sequence"/>
</dbReference>
<comment type="caution">
    <text evidence="2">The sequence shown here is derived from an EMBL/GenBank/DDBJ whole genome shotgun (WGS) entry which is preliminary data.</text>
</comment>
<proteinExistence type="predicted"/>
<evidence type="ECO:0000256" key="1">
    <source>
        <dbReference type="SAM" id="MobiDB-lite"/>
    </source>
</evidence>